<gene>
    <name evidence="3" type="primary">thpR</name>
    <name evidence="3" type="ORF">GJV18_16700</name>
</gene>
<dbReference type="PANTHER" id="PTHR35561">
    <property type="entry name" value="RNA 2',3'-CYCLIC PHOSPHODIESTERASE"/>
    <property type="match status" value="1"/>
</dbReference>
<dbReference type="EC" id="3.1.4.58" evidence="2"/>
<comment type="catalytic activity">
    <reaction evidence="2">
        <text>a 3'-end 2',3'-cyclophospho-ribonucleotide-RNA + H2O = a 3'-end 2'-phospho-ribonucleotide-RNA + H(+)</text>
        <dbReference type="Rhea" id="RHEA:11828"/>
        <dbReference type="Rhea" id="RHEA-COMP:10464"/>
        <dbReference type="Rhea" id="RHEA-COMP:17353"/>
        <dbReference type="ChEBI" id="CHEBI:15377"/>
        <dbReference type="ChEBI" id="CHEBI:15378"/>
        <dbReference type="ChEBI" id="CHEBI:83064"/>
        <dbReference type="ChEBI" id="CHEBI:173113"/>
        <dbReference type="EC" id="3.1.4.58"/>
    </reaction>
</comment>
<comment type="caution">
    <text evidence="3">The sequence shown here is derived from an EMBL/GenBank/DDBJ whole genome shotgun (WGS) entry which is preliminary data.</text>
</comment>
<dbReference type="RefSeq" id="WP_160347623.1">
    <property type="nucleotide sequence ID" value="NZ_WKJZ01000003.1"/>
</dbReference>
<dbReference type="InterPro" id="IPR009097">
    <property type="entry name" value="Cyclic_Pdiesterase"/>
</dbReference>
<dbReference type="GO" id="GO:0004113">
    <property type="term" value="F:2',3'-cyclic-nucleotide 3'-phosphodiesterase activity"/>
    <property type="evidence" value="ECO:0007669"/>
    <property type="project" value="InterPro"/>
</dbReference>
<keyword evidence="1 2" id="KW-0378">Hydrolase</keyword>
<evidence type="ECO:0000256" key="1">
    <source>
        <dbReference type="ARBA" id="ARBA00022801"/>
    </source>
</evidence>
<organism evidence="3 4">
    <name type="scientific">Pseudomonas xionganensis</name>
    <dbReference type="NCBI Taxonomy" id="2654845"/>
    <lineage>
        <taxon>Bacteria</taxon>
        <taxon>Pseudomonadati</taxon>
        <taxon>Pseudomonadota</taxon>
        <taxon>Gammaproteobacteria</taxon>
        <taxon>Pseudomonadales</taxon>
        <taxon>Pseudomonadaceae</taxon>
        <taxon>Pseudomonas</taxon>
    </lineage>
</organism>
<protein>
    <recommendedName>
        <fullName evidence="2">RNA 2',3'-cyclic phosphodiesterase</fullName>
        <shortName evidence="2">RNA 2',3'-CPDase</shortName>
        <ecNumber evidence="2">3.1.4.58</ecNumber>
    </recommendedName>
</protein>
<dbReference type="InterPro" id="IPR004175">
    <property type="entry name" value="RNA_CPDase"/>
</dbReference>
<dbReference type="NCBIfam" id="TIGR02258">
    <property type="entry name" value="2_5_ligase"/>
    <property type="match status" value="1"/>
</dbReference>
<dbReference type="Pfam" id="PF13563">
    <property type="entry name" value="2_5_RNA_ligase2"/>
    <property type="match status" value="1"/>
</dbReference>
<comment type="similarity">
    <text evidence="2">Belongs to the 2H phosphoesterase superfamily. ThpR family.</text>
</comment>
<accession>A0A6I4L4Q5</accession>
<feature type="active site" description="Proton acceptor" evidence="2">
    <location>
        <position position="131"/>
    </location>
</feature>
<keyword evidence="4" id="KW-1185">Reference proteome</keyword>
<evidence type="ECO:0000313" key="3">
    <source>
        <dbReference type="EMBL" id="MVW76963.1"/>
    </source>
</evidence>
<dbReference type="GO" id="GO:0008664">
    <property type="term" value="F:RNA 2',3'-cyclic 3'-phosphodiesterase activity"/>
    <property type="evidence" value="ECO:0007669"/>
    <property type="project" value="UniProtKB-EC"/>
</dbReference>
<dbReference type="AlphaFoldDB" id="A0A6I4L4Q5"/>
<evidence type="ECO:0000256" key="2">
    <source>
        <dbReference type="HAMAP-Rule" id="MF_01940"/>
    </source>
</evidence>
<dbReference type="PANTHER" id="PTHR35561:SF1">
    <property type="entry name" value="RNA 2',3'-CYCLIC PHOSPHODIESTERASE"/>
    <property type="match status" value="1"/>
</dbReference>
<feature type="short sequence motif" description="HXTX 2" evidence="2">
    <location>
        <begin position="131"/>
        <end position="134"/>
    </location>
</feature>
<dbReference type="Proteomes" id="UP000429555">
    <property type="component" value="Unassembled WGS sequence"/>
</dbReference>
<sequence length="186" mass="20646">MPSVPEPQDTGLLRLFFALPCPPEQTAAICQWRAGQALPGRPVPEANLHLTLAFLGAQPASLLPELYRLAQTVHCPAFELRLEHLDSLGHGFICLRPSRTPVALDQLATLLREALFEHGLVLPDSRTFVPHLTLTRQAPQHLHGQAPLFAWPVTHFGLYQSYNDAEGVHYRELASWPLRPPTPAPI</sequence>
<comment type="function">
    <text evidence="2">Hydrolyzes RNA 2',3'-cyclic phosphodiester to an RNA 2'-phosphomonoester.</text>
</comment>
<reference evidence="3 4" key="1">
    <citation type="submission" date="2019-11" db="EMBL/GenBank/DDBJ databases">
        <title>Pseudomonas flavidum sp. nov., isolated from Baiyang Lake.</title>
        <authorList>
            <person name="Zhao Y."/>
        </authorList>
    </citation>
    <scope>NUCLEOTIDE SEQUENCE [LARGE SCALE GENOMIC DNA]</scope>
    <source>
        <strain evidence="4">R-22-3 w-18</strain>
    </source>
</reference>
<evidence type="ECO:0000313" key="4">
    <source>
        <dbReference type="Proteomes" id="UP000429555"/>
    </source>
</evidence>
<dbReference type="SUPFAM" id="SSF55144">
    <property type="entry name" value="LigT-like"/>
    <property type="match status" value="1"/>
</dbReference>
<feature type="short sequence motif" description="HXTX 1" evidence="2">
    <location>
        <begin position="49"/>
        <end position="52"/>
    </location>
</feature>
<dbReference type="HAMAP" id="MF_01940">
    <property type="entry name" value="RNA_CPDase"/>
    <property type="match status" value="1"/>
</dbReference>
<dbReference type="EMBL" id="WKJZ01000003">
    <property type="protein sequence ID" value="MVW76963.1"/>
    <property type="molecule type" value="Genomic_DNA"/>
</dbReference>
<dbReference type="Gene3D" id="3.90.1140.10">
    <property type="entry name" value="Cyclic phosphodiesterase"/>
    <property type="match status" value="1"/>
</dbReference>
<proteinExistence type="inferred from homology"/>
<feature type="active site" description="Proton donor" evidence="2">
    <location>
        <position position="49"/>
    </location>
</feature>
<name>A0A6I4L4Q5_9PSED</name>